<keyword evidence="2" id="KW-1185">Reference proteome</keyword>
<evidence type="ECO:0000313" key="1">
    <source>
        <dbReference type="EMBL" id="PKU42629.1"/>
    </source>
</evidence>
<name>A0A2I0U9A1_LIMLA</name>
<gene>
    <name evidence="1" type="ORF">llap_7073</name>
</gene>
<reference evidence="2" key="1">
    <citation type="submission" date="2017-11" db="EMBL/GenBank/DDBJ databases">
        <authorList>
            <person name="Lima N.C."/>
            <person name="Parody-Merino A.M."/>
            <person name="Battley P.F."/>
            <person name="Fidler A.E."/>
            <person name="Prosdocimi F."/>
        </authorList>
    </citation>
    <scope>NUCLEOTIDE SEQUENCE [LARGE SCALE GENOMIC DNA]</scope>
</reference>
<accession>A0A2I0U9A1</accession>
<protein>
    <submittedName>
        <fullName evidence="1">Uncharacterized protein</fullName>
    </submittedName>
</protein>
<sequence>MCRTFGEPGGEDGVCVETQVGNEKSSGNGLPQGSLAGKSFESAEMKGFDVGKESTLYNKPCEQSLEGDMKIGDNPDRDLTWKILSPEQNYCQGPDYSNGLWSCFSPSLGAWLPLLKVSSDLV</sequence>
<proteinExistence type="predicted"/>
<dbReference type="AlphaFoldDB" id="A0A2I0U9A1"/>
<organism evidence="1 2">
    <name type="scientific">Limosa lapponica baueri</name>
    <dbReference type="NCBI Taxonomy" id="1758121"/>
    <lineage>
        <taxon>Eukaryota</taxon>
        <taxon>Metazoa</taxon>
        <taxon>Chordata</taxon>
        <taxon>Craniata</taxon>
        <taxon>Vertebrata</taxon>
        <taxon>Euteleostomi</taxon>
        <taxon>Archelosauria</taxon>
        <taxon>Archosauria</taxon>
        <taxon>Dinosauria</taxon>
        <taxon>Saurischia</taxon>
        <taxon>Theropoda</taxon>
        <taxon>Coelurosauria</taxon>
        <taxon>Aves</taxon>
        <taxon>Neognathae</taxon>
        <taxon>Neoaves</taxon>
        <taxon>Charadriiformes</taxon>
        <taxon>Scolopacidae</taxon>
        <taxon>Limosa</taxon>
    </lineage>
</organism>
<reference evidence="2" key="2">
    <citation type="submission" date="2017-12" db="EMBL/GenBank/DDBJ databases">
        <title>Genome sequence of the Bar-tailed Godwit (Limosa lapponica baueri).</title>
        <authorList>
            <person name="Lima N.C.B."/>
            <person name="Parody-Merino A.M."/>
            <person name="Battley P.F."/>
            <person name="Fidler A.E."/>
            <person name="Prosdocimi F."/>
        </authorList>
    </citation>
    <scope>NUCLEOTIDE SEQUENCE [LARGE SCALE GENOMIC DNA]</scope>
</reference>
<evidence type="ECO:0000313" key="2">
    <source>
        <dbReference type="Proteomes" id="UP000233556"/>
    </source>
</evidence>
<dbReference type="EMBL" id="KZ505974">
    <property type="protein sequence ID" value="PKU42629.1"/>
    <property type="molecule type" value="Genomic_DNA"/>
</dbReference>
<dbReference type="Proteomes" id="UP000233556">
    <property type="component" value="Unassembled WGS sequence"/>
</dbReference>